<keyword evidence="1" id="KW-0479">Metal-binding</keyword>
<dbReference type="Pfam" id="PF01546">
    <property type="entry name" value="Peptidase_M20"/>
    <property type="match status" value="1"/>
</dbReference>
<keyword evidence="6" id="KW-1185">Reference proteome</keyword>
<dbReference type="GO" id="GO:0009014">
    <property type="term" value="F:succinyl-diaminopimelate desuccinylase activity"/>
    <property type="evidence" value="ECO:0007669"/>
    <property type="project" value="UniProtKB-EC"/>
</dbReference>
<evidence type="ECO:0000256" key="1">
    <source>
        <dbReference type="ARBA" id="ARBA00022723"/>
    </source>
</evidence>
<keyword evidence="2 5" id="KW-0378">Hydrolase</keyword>
<sequence length="383" mass="40604">MTAAALSAGPLAEADLDVVELTRRVCDLESVSGDEAALADAIEAAVRSWGLDVMRDGDAVVARTVLDRPERVVLAGHLDTVPLADPPNLPVRREEHPQDGDVLVGRGTCDMKGGVAVQLVLARELGQAVAAGRGPSRDVTFVFYDNEEVEAARNGLGRLARNHPDLLRGDFAILLEPSSAVVEGGCNGTLRVEVVTSGRAAHSARAWRGHNAIHDAAEVLDRLRDHVPREVEVEGLVFREGLNAVKVEGGIAGNVIPDRCVVTVNYRFAPSADVAAAEAYVREVFAGLEVHLTDAAAGALPGLDRPAAADFVARTGTEPLPKYGWTDVARFSELGVPAVNYGPGDNATAHADDERCRVEELHRCLAVLSEWLLADGPARGGDR</sequence>
<dbReference type="Proteomes" id="UP001589748">
    <property type="component" value="Unassembled WGS sequence"/>
</dbReference>
<name>A0ABV5LN91_9ACTN</name>
<comment type="caution">
    <text evidence="5">The sequence shown here is derived from an EMBL/GenBank/DDBJ whole genome shotgun (WGS) entry which is preliminary data.</text>
</comment>
<accession>A0ABV5LN91</accession>
<gene>
    <name evidence="5" type="primary">dapE</name>
    <name evidence="5" type="ORF">ACFFVI_01180</name>
</gene>
<dbReference type="InterPro" id="IPR036264">
    <property type="entry name" value="Bact_exopeptidase_dim_dom"/>
</dbReference>
<dbReference type="Gene3D" id="3.30.70.360">
    <property type="match status" value="1"/>
</dbReference>
<evidence type="ECO:0000256" key="2">
    <source>
        <dbReference type="ARBA" id="ARBA00022801"/>
    </source>
</evidence>
<evidence type="ECO:0000313" key="5">
    <source>
        <dbReference type="EMBL" id="MFB9375570.1"/>
    </source>
</evidence>
<feature type="domain" description="Peptidase M20 dimerisation" evidence="4">
    <location>
        <begin position="188"/>
        <end position="285"/>
    </location>
</feature>
<dbReference type="NCBIfam" id="TIGR01900">
    <property type="entry name" value="dapE-gram_pos"/>
    <property type="match status" value="1"/>
</dbReference>
<dbReference type="EMBL" id="JBHMDM010000001">
    <property type="protein sequence ID" value="MFB9375570.1"/>
    <property type="molecule type" value="Genomic_DNA"/>
</dbReference>
<evidence type="ECO:0000259" key="4">
    <source>
        <dbReference type="Pfam" id="PF07687"/>
    </source>
</evidence>
<proteinExistence type="predicted"/>
<protein>
    <recommendedName>
        <fullName evidence="3">Succinyl-diaminopimelate desuccinylase</fullName>
        <ecNumber evidence="3">3.5.1.18</ecNumber>
    </recommendedName>
</protein>
<dbReference type="SUPFAM" id="SSF55031">
    <property type="entry name" value="Bacterial exopeptidase dimerisation domain"/>
    <property type="match status" value="1"/>
</dbReference>
<dbReference type="InterPro" id="IPR050072">
    <property type="entry name" value="Peptidase_M20A"/>
</dbReference>
<evidence type="ECO:0000256" key="3">
    <source>
        <dbReference type="NCBIfam" id="TIGR01900"/>
    </source>
</evidence>
<reference evidence="5 6" key="1">
    <citation type="submission" date="2024-09" db="EMBL/GenBank/DDBJ databases">
        <authorList>
            <person name="Sun Q."/>
            <person name="Mori K."/>
        </authorList>
    </citation>
    <scope>NUCLEOTIDE SEQUENCE [LARGE SCALE GENOMIC DNA]</scope>
    <source>
        <strain evidence="5 6">TISTR 1856</strain>
    </source>
</reference>
<dbReference type="InterPro" id="IPR010174">
    <property type="entry name" value="Succinyl-DAP_deSuclase_DapE"/>
</dbReference>
<dbReference type="RefSeq" id="WP_380136133.1">
    <property type="nucleotide sequence ID" value="NZ_JBHLUI010000006.1"/>
</dbReference>
<dbReference type="InterPro" id="IPR011650">
    <property type="entry name" value="Peptidase_M20_dimer"/>
</dbReference>
<dbReference type="InterPro" id="IPR002933">
    <property type="entry name" value="Peptidase_M20"/>
</dbReference>
<dbReference type="EC" id="3.5.1.18" evidence="3"/>
<dbReference type="PANTHER" id="PTHR43808">
    <property type="entry name" value="ACETYLORNITHINE DEACETYLASE"/>
    <property type="match status" value="1"/>
</dbReference>
<dbReference type="PANTHER" id="PTHR43808:SF31">
    <property type="entry name" value="N-ACETYL-L-CITRULLINE DEACETYLASE"/>
    <property type="match status" value="1"/>
</dbReference>
<dbReference type="Gene3D" id="3.40.630.10">
    <property type="entry name" value="Zn peptidases"/>
    <property type="match status" value="1"/>
</dbReference>
<organism evidence="5 6">
    <name type="scientific">Kineococcus gynurae</name>
    <dbReference type="NCBI Taxonomy" id="452979"/>
    <lineage>
        <taxon>Bacteria</taxon>
        <taxon>Bacillati</taxon>
        <taxon>Actinomycetota</taxon>
        <taxon>Actinomycetes</taxon>
        <taxon>Kineosporiales</taxon>
        <taxon>Kineosporiaceae</taxon>
        <taxon>Kineococcus</taxon>
    </lineage>
</organism>
<evidence type="ECO:0000313" key="6">
    <source>
        <dbReference type="Proteomes" id="UP001589748"/>
    </source>
</evidence>
<dbReference type="Pfam" id="PF07687">
    <property type="entry name" value="M20_dimer"/>
    <property type="match status" value="1"/>
</dbReference>
<dbReference type="SUPFAM" id="SSF53187">
    <property type="entry name" value="Zn-dependent exopeptidases"/>
    <property type="match status" value="1"/>
</dbReference>